<evidence type="ECO:0000256" key="1">
    <source>
        <dbReference type="SAM" id="MobiDB-lite"/>
    </source>
</evidence>
<sequence>MHHTPLIHPTPRLHPSAMSYTTLEQPLIRASTTMPWTTKYSAELPPYDLCDTVAPMAAAYADKSSSQRRPQDAAPPAGRLFARIRSSVDVKPSKVSSRPVDTPSSGGNTLPGFEDGDAPEQTRHAGAEPGGRSPYALSCPAHAQQFALVVLFDCGPGRRRRGLDHLEPEARKRLTPRCSDVHCNGARHVDCSSCGWRTNTLQRSSISPAWDSRSCSCSYSRCSCSCSCSPFLSGLSKD</sequence>
<proteinExistence type="predicted"/>
<dbReference type="AlphaFoldDB" id="A0A4Q9PG94"/>
<dbReference type="EMBL" id="ML145270">
    <property type="protein sequence ID" value="TBU52031.1"/>
    <property type="molecule type" value="Genomic_DNA"/>
</dbReference>
<accession>A0A4Q9PG94</accession>
<feature type="non-terminal residue" evidence="2">
    <location>
        <position position="238"/>
    </location>
</feature>
<reference evidence="2 3" key="1">
    <citation type="submission" date="2019-01" db="EMBL/GenBank/DDBJ databases">
        <title>Draft genome sequences of three monokaryotic isolates of the white-rot basidiomycete fungus Dichomitus squalens.</title>
        <authorList>
            <consortium name="DOE Joint Genome Institute"/>
            <person name="Lopez S.C."/>
            <person name="Andreopoulos B."/>
            <person name="Pangilinan J."/>
            <person name="Lipzen A."/>
            <person name="Riley R."/>
            <person name="Ahrendt S."/>
            <person name="Ng V."/>
            <person name="Barry K."/>
            <person name="Daum C."/>
            <person name="Grigoriev I.V."/>
            <person name="Hilden K.S."/>
            <person name="Makela M.R."/>
            <person name="de Vries R.P."/>
        </authorList>
    </citation>
    <scope>NUCLEOTIDE SEQUENCE [LARGE SCALE GENOMIC DNA]</scope>
    <source>
        <strain evidence="2 3">CBS 464.89</strain>
    </source>
</reference>
<feature type="region of interest" description="Disordered" evidence="1">
    <location>
        <begin position="61"/>
        <end position="133"/>
    </location>
</feature>
<dbReference type="Proteomes" id="UP000292082">
    <property type="component" value="Unassembled WGS sequence"/>
</dbReference>
<keyword evidence="3" id="KW-1185">Reference proteome</keyword>
<organism evidence="2 3">
    <name type="scientific">Dichomitus squalens</name>
    <dbReference type="NCBI Taxonomy" id="114155"/>
    <lineage>
        <taxon>Eukaryota</taxon>
        <taxon>Fungi</taxon>
        <taxon>Dikarya</taxon>
        <taxon>Basidiomycota</taxon>
        <taxon>Agaricomycotina</taxon>
        <taxon>Agaricomycetes</taxon>
        <taxon>Polyporales</taxon>
        <taxon>Polyporaceae</taxon>
        <taxon>Dichomitus</taxon>
    </lineage>
</organism>
<evidence type="ECO:0000313" key="3">
    <source>
        <dbReference type="Proteomes" id="UP000292082"/>
    </source>
</evidence>
<protein>
    <submittedName>
        <fullName evidence="2">Uncharacterized protein</fullName>
    </submittedName>
</protein>
<gene>
    <name evidence="2" type="ORF">BD310DRAFT_1000137</name>
</gene>
<name>A0A4Q9PG94_9APHY</name>
<evidence type="ECO:0000313" key="2">
    <source>
        <dbReference type="EMBL" id="TBU52031.1"/>
    </source>
</evidence>